<evidence type="ECO:0000313" key="3">
    <source>
        <dbReference type="Proteomes" id="UP001629113"/>
    </source>
</evidence>
<accession>A0ABR4PWA6</accession>
<dbReference type="PANTHER" id="PTHR39697:SF2">
    <property type="entry name" value="CYANOVIRIN-N DOMAIN-CONTAINING PROTEIN"/>
    <property type="match status" value="1"/>
</dbReference>
<dbReference type="Proteomes" id="UP001629113">
    <property type="component" value="Unassembled WGS sequence"/>
</dbReference>
<dbReference type="PANTHER" id="PTHR39697">
    <property type="entry name" value="RICIN B LECTIN DOMAIN-CONTAINING PROTEIN-RELATED"/>
    <property type="match status" value="1"/>
</dbReference>
<gene>
    <name evidence="2" type="ORF">PVAG01_01132</name>
</gene>
<dbReference type="SUPFAM" id="SSF50405">
    <property type="entry name" value="Actin-crosslinking proteins"/>
    <property type="match status" value="1"/>
</dbReference>
<evidence type="ECO:0000256" key="1">
    <source>
        <dbReference type="SAM" id="MobiDB-lite"/>
    </source>
</evidence>
<reference evidence="2 3" key="1">
    <citation type="submission" date="2024-06" db="EMBL/GenBank/DDBJ databases">
        <title>Complete genome of Phlyctema vagabunda strain 19-DSS-EL-015.</title>
        <authorList>
            <person name="Fiorenzani C."/>
        </authorList>
    </citation>
    <scope>NUCLEOTIDE SEQUENCE [LARGE SCALE GENOMIC DNA]</scope>
    <source>
        <strain evidence="2 3">19-DSS-EL-015</strain>
    </source>
</reference>
<evidence type="ECO:0000313" key="2">
    <source>
        <dbReference type="EMBL" id="KAL3427623.1"/>
    </source>
</evidence>
<dbReference type="InterPro" id="IPR008999">
    <property type="entry name" value="Actin-crosslinking"/>
</dbReference>
<proteinExistence type="predicted"/>
<feature type="region of interest" description="Disordered" evidence="1">
    <location>
        <begin position="14"/>
        <end position="46"/>
    </location>
</feature>
<protein>
    <submittedName>
        <fullName evidence="2">Uncharacterized protein</fullName>
    </submittedName>
</protein>
<comment type="caution">
    <text evidence="2">The sequence shown here is derived from an EMBL/GenBank/DDBJ whole genome shotgun (WGS) entry which is preliminary data.</text>
</comment>
<organism evidence="2 3">
    <name type="scientific">Phlyctema vagabunda</name>
    <dbReference type="NCBI Taxonomy" id="108571"/>
    <lineage>
        <taxon>Eukaryota</taxon>
        <taxon>Fungi</taxon>
        <taxon>Dikarya</taxon>
        <taxon>Ascomycota</taxon>
        <taxon>Pezizomycotina</taxon>
        <taxon>Leotiomycetes</taxon>
        <taxon>Helotiales</taxon>
        <taxon>Dermateaceae</taxon>
        <taxon>Phlyctema</taxon>
    </lineage>
</organism>
<dbReference type="EMBL" id="JBFCZG010000001">
    <property type="protein sequence ID" value="KAL3427623.1"/>
    <property type="molecule type" value="Genomic_DNA"/>
</dbReference>
<sequence>MKLIEPIEEHNMTSAFPTPAATAYTSSDADADTDTESTGTVSGGGSNILGQRNAVPCAGATFMIRSLAFADNENSVVVMALEAGELRLHKLTTASRAGGWDWQCIEKDNWLGFRNSVSGTYMGHNGKGRIVARAEWHRDHEYFCVRKHPDRGYILLTKRGGSKLCKLGWSGGGGGGAVGEGPGGDELVEVEGTAEGTLWEFIKV</sequence>
<name>A0ABR4PWA6_9HELO</name>
<feature type="compositionally biased region" description="Low complexity" evidence="1">
    <location>
        <begin position="14"/>
        <end position="28"/>
    </location>
</feature>
<keyword evidence="3" id="KW-1185">Reference proteome</keyword>